<proteinExistence type="predicted"/>
<organism evidence="2 3">
    <name type="scientific">Botryotinia fuckeliana (strain T4)</name>
    <name type="common">Noble rot fungus</name>
    <name type="synonym">Botrytis cinerea</name>
    <dbReference type="NCBI Taxonomy" id="999810"/>
    <lineage>
        <taxon>Eukaryota</taxon>
        <taxon>Fungi</taxon>
        <taxon>Dikarya</taxon>
        <taxon>Ascomycota</taxon>
        <taxon>Pezizomycotina</taxon>
        <taxon>Leotiomycetes</taxon>
        <taxon>Helotiales</taxon>
        <taxon>Sclerotiniaceae</taxon>
        <taxon>Botrytis</taxon>
    </lineage>
</organism>
<dbReference type="EMBL" id="FQ790347">
    <property type="protein sequence ID" value="CCD53635.1"/>
    <property type="molecule type" value="Genomic_DNA"/>
</dbReference>
<feature type="region of interest" description="Disordered" evidence="1">
    <location>
        <begin position="26"/>
        <end position="48"/>
    </location>
</feature>
<dbReference type="InParanoid" id="G2YPT7"/>
<dbReference type="AlphaFoldDB" id="G2YPT7"/>
<dbReference type="Proteomes" id="UP000008177">
    <property type="component" value="Unplaced contigs"/>
</dbReference>
<evidence type="ECO:0000256" key="1">
    <source>
        <dbReference type="SAM" id="MobiDB-lite"/>
    </source>
</evidence>
<dbReference type="HOGENOM" id="CLU_2605779_0_0_1"/>
<reference evidence="3" key="1">
    <citation type="journal article" date="2011" name="PLoS Genet.">
        <title>Genomic analysis of the necrotrophic fungal pathogens Sclerotinia sclerotiorum and Botrytis cinerea.</title>
        <authorList>
            <person name="Amselem J."/>
            <person name="Cuomo C.A."/>
            <person name="van Kan J.A."/>
            <person name="Viaud M."/>
            <person name="Benito E.P."/>
            <person name="Couloux A."/>
            <person name="Coutinho P.M."/>
            <person name="de Vries R.P."/>
            <person name="Dyer P.S."/>
            <person name="Fillinger S."/>
            <person name="Fournier E."/>
            <person name="Gout L."/>
            <person name="Hahn M."/>
            <person name="Kohn L."/>
            <person name="Lapalu N."/>
            <person name="Plummer K.M."/>
            <person name="Pradier J.M."/>
            <person name="Quevillon E."/>
            <person name="Sharon A."/>
            <person name="Simon A."/>
            <person name="ten Have A."/>
            <person name="Tudzynski B."/>
            <person name="Tudzynski P."/>
            <person name="Wincker P."/>
            <person name="Andrew M."/>
            <person name="Anthouard V."/>
            <person name="Beever R.E."/>
            <person name="Beffa R."/>
            <person name="Benoit I."/>
            <person name="Bouzid O."/>
            <person name="Brault B."/>
            <person name="Chen Z."/>
            <person name="Choquer M."/>
            <person name="Collemare J."/>
            <person name="Cotton P."/>
            <person name="Danchin E.G."/>
            <person name="Da Silva C."/>
            <person name="Gautier A."/>
            <person name="Giraud C."/>
            <person name="Giraud T."/>
            <person name="Gonzalez C."/>
            <person name="Grossetete S."/>
            <person name="Guldener U."/>
            <person name="Henrissat B."/>
            <person name="Howlett B.J."/>
            <person name="Kodira C."/>
            <person name="Kretschmer M."/>
            <person name="Lappartient A."/>
            <person name="Leroch M."/>
            <person name="Levis C."/>
            <person name="Mauceli E."/>
            <person name="Neuveglise C."/>
            <person name="Oeser B."/>
            <person name="Pearson M."/>
            <person name="Poulain J."/>
            <person name="Poussereau N."/>
            <person name="Quesneville H."/>
            <person name="Rascle C."/>
            <person name="Schumacher J."/>
            <person name="Segurens B."/>
            <person name="Sexton A."/>
            <person name="Silva E."/>
            <person name="Sirven C."/>
            <person name="Soanes D.M."/>
            <person name="Talbot N.J."/>
            <person name="Templeton M."/>
            <person name="Yandava C."/>
            <person name="Yarden O."/>
            <person name="Zeng Q."/>
            <person name="Rollins J.A."/>
            <person name="Lebrun M.H."/>
            <person name="Dickman M."/>
        </authorList>
    </citation>
    <scope>NUCLEOTIDE SEQUENCE [LARGE SCALE GENOMIC DNA]</scope>
    <source>
        <strain evidence="3">T4</strain>
    </source>
</reference>
<protein>
    <submittedName>
        <fullName evidence="2">Uncharacterized protein</fullName>
    </submittedName>
</protein>
<evidence type="ECO:0000313" key="2">
    <source>
        <dbReference type="EMBL" id="CCD53635.1"/>
    </source>
</evidence>
<evidence type="ECO:0000313" key="3">
    <source>
        <dbReference type="Proteomes" id="UP000008177"/>
    </source>
</evidence>
<gene>
    <name evidence="2" type="ORF">BofuT4_uP136800.1</name>
</gene>
<accession>G2YPT7</accession>
<name>G2YPT7_BOTF4</name>
<sequence>MSTNIHLSTIVTHPTTLPRWLSSLNLKAPKSKPHNPPETTLSPDPDPNFNITMQVPKFDTGNIQEAWIWNENPRIIKTD</sequence>